<evidence type="ECO:0000256" key="7">
    <source>
        <dbReference type="ARBA" id="ARBA00022967"/>
    </source>
</evidence>
<proteinExistence type="predicted"/>
<dbReference type="EMBL" id="WIXJ01000012">
    <property type="protein sequence ID" value="MQY52558.1"/>
    <property type="molecule type" value="Genomic_DNA"/>
</dbReference>
<feature type="transmembrane region" description="Helical" evidence="11">
    <location>
        <begin position="67"/>
        <end position="87"/>
    </location>
</feature>
<dbReference type="Gene3D" id="1.20.1560.10">
    <property type="entry name" value="ABC transporter type 1, transmembrane domain"/>
    <property type="match status" value="1"/>
</dbReference>
<keyword evidence="3" id="KW-1003">Cell membrane</keyword>
<evidence type="ECO:0000313" key="14">
    <source>
        <dbReference type="EMBL" id="MQY52558.1"/>
    </source>
</evidence>
<dbReference type="InterPro" id="IPR036640">
    <property type="entry name" value="ABC1_TM_sf"/>
</dbReference>
<evidence type="ECO:0000256" key="8">
    <source>
        <dbReference type="ARBA" id="ARBA00022989"/>
    </source>
</evidence>
<dbReference type="InterPro" id="IPR027417">
    <property type="entry name" value="P-loop_NTPase"/>
</dbReference>
<keyword evidence="10 11" id="KW-0472">Membrane</keyword>
<evidence type="ECO:0000256" key="4">
    <source>
        <dbReference type="ARBA" id="ARBA00022692"/>
    </source>
</evidence>
<evidence type="ECO:0000256" key="1">
    <source>
        <dbReference type="ARBA" id="ARBA00004651"/>
    </source>
</evidence>
<gene>
    <name evidence="14" type="primary">msbA</name>
    <name evidence="14" type="ORF">GHK24_12320</name>
</gene>
<dbReference type="GO" id="GO:0015421">
    <property type="term" value="F:ABC-type oligopeptide transporter activity"/>
    <property type="evidence" value="ECO:0007669"/>
    <property type="project" value="TreeGrafter"/>
</dbReference>
<dbReference type="GO" id="GO:0034040">
    <property type="term" value="F:ATPase-coupled lipid transmembrane transporter activity"/>
    <property type="evidence" value="ECO:0007669"/>
    <property type="project" value="InterPro"/>
</dbReference>
<dbReference type="AlphaFoldDB" id="A0A6L5K204"/>
<dbReference type="InterPro" id="IPR017871">
    <property type="entry name" value="ABC_transporter-like_CS"/>
</dbReference>
<keyword evidence="8 11" id="KW-1133">Transmembrane helix</keyword>
<dbReference type="SMART" id="SM00382">
    <property type="entry name" value="AAA"/>
    <property type="match status" value="1"/>
</dbReference>
<evidence type="ECO:0000256" key="11">
    <source>
        <dbReference type="SAM" id="Phobius"/>
    </source>
</evidence>
<dbReference type="SUPFAM" id="SSF90123">
    <property type="entry name" value="ABC transporter transmembrane region"/>
    <property type="match status" value="1"/>
</dbReference>
<evidence type="ECO:0000256" key="9">
    <source>
        <dbReference type="ARBA" id="ARBA00023055"/>
    </source>
</evidence>
<dbReference type="GO" id="GO:0016887">
    <property type="term" value="F:ATP hydrolysis activity"/>
    <property type="evidence" value="ECO:0007669"/>
    <property type="project" value="InterPro"/>
</dbReference>
<dbReference type="PROSITE" id="PS00211">
    <property type="entry name" value="ABC_TRANSPORTER_1"/>
    <property type="match status" value="1"/>
</dbReference>
<keyword evidence="9" id="KW-0445">Lipid transport</keyword>
<dbReference type="Pfam" id="PF00664">
    <property type="entry name" value="ABC_membrane"/>
    <property type="match status" value="1"/>
</dbReference>
<reference evidence="14 15" key="1">
    <citation type="submission" date="2019-10" db="EMBL/GenBank/DDBJ databases">
        <title>Whole-genome sequence of the purple nonsulfur photosynthetic bacterium Rhodocyclus tenuis.</title>
        <authorList>
            <person name="Kyndt J.A."/>
            <person name="Meyer T.E."/>
        </authorList>
    </citation>
    <scope>NUCLEOTIDE SEQUENCE [LARGE SCALE GENOMIC DNA]</scope>
    <source>
        <strain evidence="14 15">DSM 110</strain>
    </source>
</reference>
<dbReference type="PANTHER" id="PTHR43394:SF1">
    <property type="entry name" value="ATP-BINDING CASSETTE SUB-FAMILY B MEMBER 10, MITOCHONDRIAL"/>
    <property type="match status" value="1"/>
</dbReference>
<keyword evidence="2" id="KW-0813">Transport</keyword>
<accession>A0A6L5K204</accession>
<evidence type="ECO:0000256" key="2">
    <source>
        <dbReference type="ARBA" id="ARBA00022448"/>
    </source>
</evidence>
<evidence type="ECO:0000259" key="12">
    <source>
        <dbReference type="PROSITE" id="PS50893"/>
    </source>
</evidence>
<dbReference type="InterPro" id="IPR011527">
    <property type="entry name" value="ABC1_TM_dom"/>
</dbReference>
<evidence type="ECO:0000256" key="6">
    <source>
        <dbReference type="ARBA" id="ARBA00022840"/>
    </source>
</evidence>
<dbReference type="OrthoDB" id="8554730at2"/>
<comment type="caution">
    <text evidence="14">The sequence shown here is derived from an EMBL/GenBank/DDBJ whole genome shotgun (WGS) entry which is preliminary data.</text>
</comment>
<keyword evidence="6" id="KW-0067">ATP-binding</keyword>
<keyword evidence="4 11" id="KW-0812">Transmembrane</keyword>
<name>A0A6L5K204_RHOTE</name>
<evidence type="ECO:0000256" key="5">
    <source>
        <dbReference type="ARBA" id="ARBA00022741"/>
    </source>
</evidence>
<dbReference type="FunFam" id="3.40.50.300:FF:000140">
    <property type="entry name" value="Lipid A export ATP-binding/permease protein MsbA"/>
    <property type="match status" value="1"/>
</dbReference>
<organism evidence="14 15">
    <name type="scientific">Rhodocyclus tenuis</name>
    <name type="common">Rhodospirillum tenue</name>
    <dbReference type="NCBI Taxonomy" id="1066"/>
    <lineage>
        <taxon>Bacteria</taxon>
        <taxon>Pseudomonadati</taxon>
        <taxon>Pseudomonadota</taxon>
        <taxon>Betaproteobacteria</taxon>
        <taxon>Rhodocyclales</taxon>
        <taxon>Rhodocyclaceae</taxon>
        <taxon>Rhodocyclus</taxon>
    </lineage>
</organism>
<dbReference type="GO" id="GO:0005886">
    <property type="term" value="C:plasma membrane"/>
    <property type="evidence" value="ECO:0007669"/>
    <property type="project" value="UniProtKB-SubCell"/>
</dbReference>
<dbReference type="InterPro" id="IPR003593">
    <property type="entry name" value="AAA+_ATPase"/>
</dbReference>
<keyword evidence="7" id="KW-1278">Translocase</keyword>
<protein>
    <submittedName>
        <fullName evidence="14">Lipid A export permease/ATP-binding protein MsbA</fullName>
    </submittedName>
</protein>
<evidence type="ECO:0000259" key="13">
    <source>
        <dbReference type="PROSITE" id="PS50929"/>
    </source>
</evidence>
<dbReference type="CDD" id="cd18552">
    <property type="entry name" value="ABC_6TM_MsbA_like"/>
    <property type="match status" value="1"/>
</dbReference>
<feature type="transmembrane region" description="Helical" evidence="11">
    <location>
        <begin position="168"/>
        <end position="188"/>
    </location>
</feature>
<feature type="transmembrane region" description="Helical" evidence="11">
    <location>
        <begin position="249"/>
        <end position="272"/>
    </location>
</feature>
<dbReference type="NCBIfam" id="TIGR02203">
    <property type="entry name" value="MsbA_lipidA"/>
    <property type="match status" value="1"/>
</dbReference>
<dbReference type="InterPro" id="IPR039421">
    <property type="entry name" value="Type_1_exporter"/>
</dbReference>
<dbReference type="InterPro" id="IPR003439">
    <property type="entry name" value="ABC_transporter-like_ATP-bd"/>
</dbReference>
<feature type="domain" description="ABC transmembrane type-1" evidence="13">
    <location>
        <begin position="30"/>
        <end position="313"/>
    </location>
</feature>
<feature type="transmembrane region" description="Helical" evidence="11">
    <location>
        <begin position="25"/>
        <end position="46"/>
    </location>
</feature>
<dbReference type="Gene3D" id="3.40.50.300">
    <property type="entry name" value="P-loop containing nucleotide triphosphate hydrolases"/>
    <property type="match status" value="1"/>
</dbReference>
<dbReference type="GO" id="GO:0005524">
    <property type="term" value="F:ATP binding"/>
    <property type="evidence" value="ECO:0007669"/>
    <property type="project" value="UniProtKB-KW"/>
</dbReference>
<dbReference type="PANTHER" id="PTHR43394">
    <property type="entry name" value="ATP-DEPENDENT PERMEASE MDL1, MITOCHONDRIAL"/>
    <property type="match status" value="1"/>
</dbReference>
<evidence type="ECO:0000313" key="15">
    <source>
        <dbReference type="Proteomes" id="UP000480275"/>
    </source>
</evidence>
<dbReference type="PROSITE" id="PS50929">
    <property type="entry name" value="ABC_TM1F"/>
    <property type="match status" value="1"/>
</dbReference>
<dbReference type="PROSITE" id="PS50893">
    <property type="entry name" value="ABC_TRANSPORTER_2"/>
    <property type="match status" value="1"/>
</dbReference>
<dbReference type="Pfam" id="PF00005">
    <property type="entry name" value="ABC_tran"/>
    <property type="match status" value="1"/>
</dbReference>
<feature type="domain" description="ABC transporter" evidence="12">
    <location>
        <begin position="345"/>
        <end position="581"/>
    </location>
</feature>
<sequence>MTTISPTQLSSKQLYLRLLTYVRPYWLAFVVAIGCMGLSSVVEPIFPAMMKGLLDNGFAQHAASNDWLLYPLAIVGIFVARAILSFIGDYAMSWVSNHVVANLRQAMFERIVQLPTGYFTANTSGRLMSRVAYDVGGVAGAATGAITTLVKDSLSVIGLLAWLFYLNWKLTLVAVAMVPFIALAVRVFSRRLRQISRGIQQSQGAITEVLQEAIEGHKVVKVFGGQDFEVRRFADVVQKQRRLNMRGTIAAAAQGPIVQFFAAIALATIMGVALKQASSEQTTVGDFVSFITAMLMLLAPLKRLTDVNTPIQRGLAAAESVFEVIDQSREPDSGTRLLERADGLIEFDSVTFSYPTAEHPALENVSFSVSPGECIALVGQSGGGKTTIANLLPRFYLANSGAIRIDNIPIQDIRLSDLRKNIAFVSQDVVLFNDTVAANIAYGLMRDASREEIIAAATAAHALEFIEAMPDGFSTMIGEKGVKLSGGQRQRLAIARALLKDAPILVLDEATSALDTESERMVQHALDNLMQSRTTLVIAHRLSTIENADRIIVLNKGKVVESGTHAELLARDGAYATLYRIQYTLGNGDS</sequence>
<keyword evidence="5" id="KW-0547">Nucleotide-binding</keyword>
<comment type="subcellular location">
    <subcellularLocation>
        <location evidence="1">Cell membrane</location>
        <topology evidence="1">Multi-pass membrane protein</topology>
    </subcellularLocation>
</comment>
<dbReference type="InterPro" id="IPR011917">
    <property type="entry name" value="ABC_transpr_lipidA"/>
</dbReference>
<dbReference type="Proteomes" id="UP000480275">
    <property type="component" value="Unassembled WGS sequence"/>
</dbReference>
<dbReference type="SUPFAM" id="SSF52540">
    <property type="entry name" value="P-loop containing nucleoside triphosphate hydrolases"/>
    <property type="match status" value="1"/>
</dbReference>
<evidence type="ECO:0000256" key="3">
    <source>
        <dbReference type="ARBA" id="ARBA00022475"/>
    </source>
</evidence>
<evidence type="ECO:0000256" key="10">
    <source>
        <dbReference type="ARBA" id="ARBA00023136"/>
    </source>
</evidence>